<feature type="transmembrane region" description="Helical" evidence="6">
    <location>
        <begin position="395"/>
        <end position="416"/>
    </location>
</feature>
<dbReference type="GO" id="GO:0005384">
    <property type="term" value="F:manganese ion transmembrane transporter activity"/>
    <property type="evidence" value="ECO:0007669"/>
    <property type="project" value="TreeGrafter"/>
</dbReference>
<feature type="transmembrane region" description="Helical" evidence="6">
    <location>
        <begin position="57"/>
        <end position="76"/>
    </location>
</feature>
<evidence type="ECO:0000256" key="6">
    <source>
        <dbReference type="SAM" id="Phobius"/>
    </source>
</evidence>
<dbReference type="InterPro" id="IPR001046">
    <property type="entry name" value="NRAMP_fam"/>
</dbReference>
<dbReference type="PANTHER" id="PTHR11706:SF33">
    <property type="entry name" value="NATURAL RESISTANCE-ASSOCIATED MACROPHAGE PROTEIN 2"/>
    <property type="match status" value="1"/>
</dbReference>
<feature type="transmembrane region" description="Helical" evidence="6">
    <location>
        <begin position="356"/>
        <end position="375"/>
    </location>
</feature>
<proteinExistence type="predicted"/>
<accession>A0A6G7Y7I4</accession>
<evidence type="ECO:0000256" key="1">
    <source>
        <dbReference type="ARBA" id="ARBA00004141"/>
    </source>
</evidence>
<feature type="transmembrane region" description="Helical" evidence="6">
    <location>
        <begin position="162"/>
        <end position="182"/>
    </location>
</feature>
<protein>
    <submittedName>
        <fullName evidence="7">Mn(2+) uptake NRAMP transporter MntH</fullName>
    </submittedName>
</protein>
<dbReference type="GO" id="GO:0005886">
    <property type="term" value="C:plasma membrane"/>
    <property type="evidence" value="ECO:0007669"/>
    <property type="project" value="TreeGrafter"/>
</dbReference>
<dbReference type="GO" id="GO:0034755">
    <property type="term" value="P:iron ion transmembrane transport"/>
    <property type="evidence" value="ECO:0007669"/>
    <property type="project" value="TreeGrafter"/>
</dbReference>
<comment type="subcellular location">
    <subcellularLocation>
        <location evidence="1">Membrane</location>
        <topology evidence="1">Multi-pass membrane protein</topology>
    </subcellularLocation>
</comment>
<sequence length="420" mass="43356">MQDGVLSRDAGLQPAAAPRRPGVRTWLWGPAFVAAIAYVDPGNVAANLTAGARYGYLLVWVLVGANVMALLVQYLSAKTGLVTGSSLPELLGRRLRRGPRLAYWAQAELVAAATDLAEVLGGAIALNILFGLPLVWGGLIVGVVSMLVLAIQTRRGQRPFEFVVMGLLLIITVGFMAGLFVSDVSWPAAASGLVPRFAGTESVLLAAGMLGATVMPHAIYVHSALARDRHGHQPHELPRLLRATRWDVLASMIVAGAVNIAMLLLAAASLQGVGGTDSIEGAHAAISGTLGSVIGTLFAVGLLASGLASTSVGCFAGATIMAGLLHVRVPMLARRALTLIPALVILATGVNPTWALVMSQVVLSLGIPFALAPLVRLSSDRALMGDFTNPRGLQVVAWVVVGLVVALNVALIGLTLTGGG</sequence>
<dbReference type="EMBL" id="CP049865">
    <property type="protein sequence ID" value="QIK72591.1"/>
    <property type="molecule type" value="Genomic_DNA"/>
</dbReference>
<keyword evidence="2" id="KW-0813">Transport</keyword>
<evidence type="ECO:0000256" key="3">
    <source>
        <dbReference type="ARBA" id="ARBA00022692"/>
    </source>
</evidence>
<feature type="transmembrane region" description="Helical" evidence="6">
    <location>
        <begin position="124"/>
        <end position="150"/>
    </location>
</feature>
<feature type="transmembrane region" description="Helical" evidence="6">
    <location>
        <begin position="297"/>
        <end position="325"/>
    </location>
</feature>
<organism evidence="7 8">
    <name type="scientific">Propioniciclava coleopterorum</name>
    <dbReference type="NCBI Taxonomy" id="2714937"/>
    <lineage>
        <taxon>Bacteria</taxon>
        <taxon>Bacillati</taxon>
        <taxon>Actinomycetota</taxon>
        <taxon>Actinomycetes</taxon>
        <taxon>Propionibacteriales</taxon>
        <taxon>Propionibacteriaceae</taxon>
        <taxon>Propioniciclava</taxon>
    </lineage>
</organism>
<evidence type="ECO:0000256" key="2">
    <source>
        <dbReference type="ARBA" id="ARBA00022448"/>
    </source>
</evidence>
<name>A0A6G7Y7I4_9ACTN</name>
<dbReference type="Pfam" id="PF01566">
    <property type="entry name" value="Nramp"/>
    <property type="match status" value="1"/>
</dbReference>
<evidence type="ECO:0000256" key="5">
    <source>
        <dbReference type="ARBA" id="ARBA00023136"/>
    </source>
</evidence>
<evidence type="ECO:0000256" key="4">
    <source>
        <dbReference type="ARBA" id="ARBA00022989"/>
    </source>
</evidence>
<reference evidence="7 8" key="1">
    <citation type="submission" date="2020-03" db="EMBL/GenBank/DDBJ databases">
        <title>Propioniciclava sp. nov., isolated from Hydrophilus acuminatus.</title>
        <authorList>
            <person name="Hyun D.-W."/>
            <person name="Bae J.-W."/>
        </authorList>
    </citation>
    <scope>NUCLEOTIDE SEQUENCE [LARGE SCALE GENOMIC DNA]</scope>
    <source>
        <strain evidence="7 8">HDW11</strain>
    </source>
</reference>
<keyword evidence="3 6" id="KW-0812">Transmembrane</keyword>
<dbReference type="GO" id="GO:0015086">
    <property type="term" value="F:cadmium ion transmembrane transporter activity"/>
    <property type="evidence" value="ECO:0007669"/>
    <property type="project" value="TreeGrafter"/>
</dbReference>
<gene>
    <name evidence="7" type="primary">mntH</name>
    <name evidence="7" type="ORF">G7070_10350</name>
</gene>
<dbReference type="NCBIfam" id="NF001923">
    <property type="entry name" value="PRK00701.1"/>
    <property type="match status" value="1"/>
</dbReference>
<dbReference type="Proteomes" id="UP000501058">
    <property type="component" value="Chromosome"/>
</dbReference>
<evidence type="ECO:0000313" key="7">
    <source>
        <dbReference type="EMBL" id="QIK72591.1"/>
    </source>
</evidence>
<dbReference type="NCBIfam" id="NF037982">
    <property type="entry name" value="Nramp_1"/>
    <property type="match status" value="1"/>
</dbReference>
<dbReference type="PRINTS" id="PR00447">
    <property type="entry name" value="NATRESASSCMP"/>
</dbReference>
<keyword evidence="8" id="KW-1185">Reference proteome</keyword>
<feature type="transmembrane region" description="Helical" evidence="6">
    <location>
        <begin position="26"/>
        <end position="45"/>
    </location>
</feature>
<evidence type="ECO:0000313" key="8">
    <source>
        <dbReference type="Proteomes" id="UP000501058"/>
    </source>
</evidence>
<dbReference type="AlphaFoldDB" id="A0A6G7Y7I4"/>
<dbReference type="KEGG" id="prv:G7070_10350"/>
<dbReference type="PANTHER" id="PTHR11706">
    <property type="entry name" value="SOLUTE CARRIER PROTEIN FAMILY 11 MEMBER"/>
    <property type="match status" value="1"/>
</dbReference>
<keyword evidence="4 6" id="KW-1133">Transmembrane helix</keyword>
<feature type="transmembrane region" description="Helical" evidence="6">
    <location>
        <begin position="202"/>
        <end position="225"/>
    </location>
</feature>
<feature type="transmembrane region" description="Helical" evidence="6">
    <location>
        <begin position="246"/>
        <end position="268"/>
    </location>
</feature>
<keyword evidence="5 6" id="KW-0472">Membrane</keyword>